<dbReference type="EMBL" id="DAAQZP010000109">
    <property type="protein sequence ID" value="HAE1597382.1"/>
    <property type="molecule type" value="Genomic_DNA"/>
</dbReference>
<evidence type="ECO:0000313" key="6">
    <source>
        <dbReference type="EMBL" id="HAB3841039.1"/>
    </source>
</evidence>
<evidence type="ECO:0000313" key="4">
    <source>
        <dbReference type="EMBL" id="HAB1845563.1"/>
    </source>
</evidence>
<evidence type="ECO:0000313" key="12">
    <source>
        <dbReference type="EMBL" id="HAB5841089.1"/>
    </source>
</evidence>
<dbReference type="EMBL" id="DAAHFA010000008">
    <property type="protein sequence ID" value="HAB5841089.1"/>
    <property type="molecule type" value="Genomic_DNA"/>
</dbReference>
<reference evidence="3" key="1">
    <citation type="journal article" date="2018" name="Genome Biol.">
        <title>SKESA: strategic k-mer extension for scrupulous assemblies.</title>
        <authorList>
            <person name="Souvorov A."/>
            <person name="Agarwala R."/>
            <person name="Lipman D.J."/>
        </authorList>
    </citation>
    <scope>NUCLEOTIDE SEQUENCE</scope>
    <source>
        <strain evidence="3">Salmonella enterica</strain>
    </source>
</reference>
<evidence type="ECO:0000313" key="5">
    <source>
        <dbReference type="EMBL" id="HAB2186870.1"/>
    </source>
</evidence>
<evidence type="ECO:0000313" key="7">
    <source>
        <dbReference type="EMBL" id="HAB3926047.1"/>
    </source>
</evidence>
<dbReference type="EMBL" id="DAAGPC010000120">
    <property type="protein sequence ID" value="HAB3980252.1"/>
    <property type="molecule type" value="Genomic_DNA"/>
</dbReference>
<dbReference type="EMBL" id="DAAGNY010000002">
    <property type="protein sequence ID" value="HAB3841039.1"/>
    <property type="molecule type" value="Genomic_DNA"/>
</dbReference>
<dbReference type="EMBL" id="DAAGXW010000026">
    <property type="protein sequence ID" value="HAB5018542.1"/>
    <property type="molecule type" value="Genomic_DNA"/>
</dbReference>
<evidence type="ECO:0000313" key="11">
    <source>
        <dbReference type="EMBL" id="HAB5018542.1"/>
    </source>
</evidence>
<evidence type="ECO:0000313" key="8">
    <source>
        <dbReference type="EMBL" id="HAB3980252.1"/>
    </source>
</evidence>
<evidence type="ECO:0000313" key="9">
    <source>
        <dbReference type="EMBL" id="HAB4676482.1"/>
    </source>
</evidence>
<dbReference type="EMBL" id="DAAGVL010000034">
    <property type="protein sequence ID" value="HAB4721681.1"/>
    <property type="molecule type" value="Genomic_DNA"/>
</dbReference>
<dbReference type="EMBL" id="AAIXUH010000021">
    <property type="protein sequence ID" value="ECJ2915314.1"/>
    <property type="molecule type" value="Genomic_DNA"/>
</dbReference>
<sequence>MKLSHKDLSTFLTTINSYKKEQNQNVADLPKLRLSKADIKFIDKEVAKYIKNDQRISFADLTILNSLHDIIKKQGSHCESEKLAKLSKALKNVTQIKSDACLASERMEKHFSSIKDATQKHVNLMPVYKESMLKLNEKIKDIDIAHSQITTKQKDECLNAKTASSKYILLTNISTSLMRKETVIVKDTGRWGWGRSTERNIVKVKYLKGHNLWHSCARDAQKAMAIEKNIKQLNRQLTISRNQIRLDSSRFKVPSNEAGLAKLKNMV</sequence>
<name>A0A3U5NGR1_SALDZ</name>
<proteinExistence type="predicted"/>
<reference evidence="3" key="3">
    <citation type="submission" date="2019-10" db="EMBL/GenBank/DDBJ databases">
        <authorList>
            <consortium name="NCBI Pathogen Detection Project"/>
        </authorList>
    </citation>
    <scope>NUCLEOTIDE SEQUENCE</scope>
    <source>
        <strain evidence="3">Salmonella enterica</strain>
    </source>
</reference>
<evidence type="ECO:0000313" key="13">
    <source>
        <dbReference type="EMBL" id="HAE1473378.1"/>
    </source>
</evidence>
<evidence type="ECO:0000313" key="2">
    <source>
        <dbReference type="EMBL" id="ECJ2915314.1"/>
    </source>
</evidence>
<dbReference type="EMBL" id="DAAGOS010000153">
    <property type="protein sequence ID" value="HAB3926047.1"/>
    <property type="molecule type" value="Genomic_DNA"/>
</dbReference>
<organism evidence="2">
    <name type="scientific">Salmonella diarizonae</name>
    <dbReference type="NCBI Taxonomy" id="59204"/>
    <lineage>
        <taxon>Bacteria</taxon>
        <taxon>Pseudomonadati</taxon>
        <taxon>Pseudomonadota</taxon>
        <taxon>Gammaproteobacteria</taxon>
        <taxon>Enterobacterales</taxon>
        <taxon>Enterobacteriaceae</taxon>
        <taxon>Salmonella</taxon>
    </lineage>
</organism>
<accession>A0A3U5NGR1</accession>
<reference evidence="2" key="2">
    <citation type="submission" date="2019-07" db="EMBL/GenBank/DDBJ databases">
        <authorList>
            <person name="Ashton P.M."/>
            <person name="Dallman T."/>
            <person name="Nair S."/>
            <person name="De Pinna E."/>
            <person name="Peters T."/>
            <person name="Grant K."/>
        </authorList>
    </citation>
    <scope>NUCLEOTIDE SEQUENCE</scope>
    <source>
        <strain evidence="2">481463</strain>
    </source>
</reference>
<dbReference type="RefSeq" id="WP_064055726.1">
    <property type="nucleotide sequence ID" value="NZ_JAHQRT010000002.1"/>
</dbReference>
<dbReference type="EMBL" id="DAAGVB010000112">
    <property type="protein sequence ID" value="HAB4676482.1"/>
    <property type="molecule type" value="Genomic_DNA"/>
</dbReference>
<dbReference type="EMBL" id="DAAFWY010000002">
    <property type="protein sequence ID" value="HAB1845563.1"/>
    <property type="molecule type" value="Genomic_DNA"/>
</dbReference>
<evidence type="ECO:0000313" key="10">
    <source>
        <dbReference type="EMBL" id="HAB4721681.1"/>
    </source>
</evidence>
<comment type="caution">
    <text evidence="2">The sequence shown here is derived from an EMBL/GenBank/DDBJ whole genome shotgun (WGS) entry which is preliminary data.</text>
</comment>
<evidence type="ECO:0000313" key="3">
    <source>
        <dbReference type="EMBL" id="HAB1778140.1"/>
    </source>
</evidence>
<gene>
    <name evidence="2" type="ORF">FNI27_20510</name>
    <name evidence="14" type="ORF">G2997_22865</name>
    <name evidence="13" type="ORF">G3A00_05045</name>
    <name evidence="11" type="ORF">GB016_18840</name>
    <name evidence="12" type="ORF">GB246_09600</name>
    <name evidence="5" type="ORF">GB348_20045</name>
    <name evidence="7" type="ORF">GBV97_22510</name>
    <name evidence="6" type="ORF">GBW00_03240</name>
    <name evidence="8" type="ORF">GBX19_22660</name>
    <name evidence="3" type="ORF">GBY11_22160</name>
    <name evidence="4" type="ORF">GBZ10_03410</name>
    <name evidence="9" type="ORF">GBZ12_22390</name>
    <name evidence="10" type="ORF">GBZ37_20165</name>
</gene>
<dbReference type="EMBL" id="DAAQZS010000003">
    <property type="protein sequence ID" value="HAE1473378.1"/>
    <property type="molecule type" value="Genomic_DNA"/>
</dbReference>
<dbReference type="EMBL" id="DAAFWI010000057">
    <property type="protein sequence ID" value="HAB1778140.1"/>
    <property type="molecule type" value="Genomic_DNA"/>
</dbReference>
<evidence type="ECO:0000256" key="1">
    <source>
        <dbReference type="SAM" id="Coils"/>
    </source>
</evidence>
<feature type="coiled-coil region" evidence="1">
    <location>
        <begin position="216"/>
        <end position="243"/>
    </location>
</feature>
<keyword evidence="1" id="KW-0175">Coiled coil</keyword>
<protein>
    <submittedName>
        <fullName evidence="2">Uncharacterized protein</fullName>
    </submittedName>
</protein>
<evidence type="ECO:0000313" key="14">
    <source>
        <dbReference type="EMBL" id="HAE1597382.1"/>
    </source>
</evidence>
<dbReference type="AlphaFoldDB" id="A0A3U5NGR1"/>
<dbReference type="EMBL" id="DAAFZM010000033">
    <property type="protein sequence ID" value="HAB2186870.1"/>
    <property type="molecule type" value="Genomic_DNA"/>
</dbReference>